<dbReference type="OrthoDB" id="9795626at2"/>
<evidence type="ECO:0000259" key="5">
    <source>
        <dbReference type="Pfam" id="PF13476"/>
    </source>
</evidence>
<protein>
    <recommendedName>
        <fullName evidence="3">Nuclease SbcCD subunit C</fullName>
    </recommendedName>
</protein>
<dbReference type="InterPro" id="IPR038729">
    <property type="entry name" value="Rad50/SbcC_AAA"/>
</dbReference>
<feature type="coiled-coil region" evidence="4">
    <location>
        <begin position="242"/>
        <end position="494"/>
    </location>
</feature>
<dbReference type="SUPFAM" id="SSF52540">
    <property type="entry name" value="P-loop containing nucleoside triphosphate hydrolases"/>
    <property type="match status" value="1"/>
</dbReference>
<evidence type="ECO:0000256" key="1">
    <source>
        <dbReference type="ARBA" id="ARBA00006930"/>
    </source>
</evidence>
<evidence type="ECO:0000313" key="6">
    <source>
        <dbReference type="EMBL" id="TQE91201.1"/>
    </source>
</evidence>
<dbReference type="Proteomes" id="UP000315753">
    <property type="component" value="Unassembled WGS sequence"/>
</dbReference>
<evidence type="ECO:0000313" key="7">
    <source>
        <dbReference type="Proteomes" id="UP000315753"/>
    </source>
</evidence>
<feature type="coiled-coil region" evidence="4">
    <location>
        <begin position="596"/>
        <end position="658"/>
    </location>
</feature>
<dbReference type="RefSeq" id="WP_141601853.1">
    <property type="nucleotide sequence ID" value="NZ_JARMSC010000016.1"/>
</dbReference>
<evidence type="ECO:0000256" key="4">
    <source>
        <dbReference type="SAM" id="Coils"/>
    </source>
</evidence>
<reference evidence="6 7" key="1">
    <citation type="submission" date="2019-06" db="EMBL/GenBank/DDBJ databases">
        <title>Genome sequence of Ureibacillus terrenus.</title>
        <authorList>
            <person name="Maclea K.S."/>
            <person name="Simoes M."/>
        </authorList>
    </citation>
    <scope>NUCLEOTIDE SEQUENCE [LARGE SCALE GENOMIC DNA]</scope>
    <source>
        <strain evidence="6 7">ATCC BAA-384</strain>
    </source>
</reference>
<dbReference type="PANTHER" id="PTHR32114:SF2">
    <property type="entry name" value="ABC TRANSPORTER ABCH.3"/>
    <property type="match status" value="1"/>
</dbReference>
<gene>
    <name evidence="6" type="ORF">FKZ59_06025</name>
</gene>
<keyword evidence="7" id="KW-1185">Reference proteome</keyword>
<dbReference type="PANTHER" id="PTHR32114">
    <property type="entry name" value="ABC TRANSPORTER ABCH.3"/>
    <property type="match status" value="1"/>
</dbReference>
<comment type="similarity">
    <text evidence="1">Belongs to the SMC family. SbcC subfamily.</text>
</comment>
<sequence length="1025" mass="119919">MKPILLKMTAFGPYKDEEVIDFTKLQEKRLFVISGQTGAGKTTIFDAICFALYGYASGQDRKEPKMLRSDFADDDVHTSVEFIFEIRGKRYRVLRRLPHVKKGRKTATGEKYELFEILPNNEEVPAVERQRVSDINQKLEEIIGLTYDQFCQIVMLPQGEFRRLLTSKSDEKEEILRKIFKTERFIKMADKLEEKKREMERKLNEAQALKNSYINQIAGALPERESPLFSALSKDSNIYQILDGLAEEQKFYQEKIREDEHKYREAYRKYQEKYEIYVAEKKLNEEIEAYEKKKEQLMQLRSRQDHYEQMKETIDAANRAIRISPLYSRMMELENEKTVLEQKMKDATGQLDEAKRTFALAEECFKREADLEDERERANERVIQLEKLVPLYEQMNEQLKLVEKLLKEKNELQTQLHLLENHIKEKNEAIKQEMDIIEQLEKDTESLSELLEEQRRLKEIVDTYSKYHETGLKVRELEKEWEKAAATYEKIQKDYIREEEKWLNNQAAMLAAKLKPGMPCPVCGSTEHRIEHKEMDDGVELMELKQLKAALDEAQQKRYAAMAKLDSKRQMLKEIEQTLMERSAPIDGQQIFFNRLREVEEALHEKERKKEELSNSKKLLKLLQKEKEEIEEQYKETEREYNESNEKYTQENTILEQQRKNIPKELSSFSLLQEALQQAMSVKQKLKESWEKAQKDYQEANKQLATSEEAVKQISGQAKSVQEKLQKAKDEFIAGLVQAQFATIDEFLLAKRPQQEIDELEKMYEDFMKELHLLEIQVEEDEEKFKGKAKADLTKSEKELEDLKSGYEKALDILNYSKACEKHCIDFAEKLERIADEIFQMEEKANQIIHLYNLIRGQNSKRISFERYVQMGYLELITEASNLRLKNLSNGQYYLQVSDRVESHGRASGLGLDVYDAYTGQARDVKTLSGGEKFNASLSLALGMADVIQSYQGNVNIETLFIDEGFGSLDEESLMKAIDTLIELQKTGRMIGVISHVEELKSAMPAVLQVEKKKEGYSKTSILLK</sequence>
<proteinExistence type="inferred from homology"/>
<feature type="coiled-coil region" evidence="4">
    <location>
        <begin position="683"/>
        <end position="784"/>
    </location>
</feature>
<dbReference type="AlphaFoldDB" id="A0A540V395"/>
<comment type="subunit">
    <text evidence="2">Heterodimer of SbcC and SbcD.</text>
</comment>
<keyword evidence="4" id="KW-0175">Coiled coil</keyword>
<feature type="coiled-coil region" evidence="4">
    <location>
        <begin position="182"/>
        <end position="216"/>
    </location>
</feature>
<accession>A0A540V395</accession>
<evidence type="ECO:0000256" key="3">
    <source>
        <dbReference type="ARBA" id="ARBA00013368"/>
    </source>
</evidence>
<dbReference type="Pfam" id="PF13476">
    <property type="entry name" value="AAA_23"/>
    <property type="match status" value="1"/>
</dbReference>
<feature type="domain" description="Rad50/SbcC-type AAA" evidence="5">
    <location>
        <begin position="6"/>
        <end position="217"/>
    </location>
</feature>
<organism evidence="6 7">
    <name type="scientific">Ureibacillus terrenus</name>
    <dbReference type="NCBI Taxonomy" id="118246"/>
    <lineage>
        <taxon>Bacteria</taxon>
        <taxon>Bacillati</taxon>
        <taxon>Bacillota</taxon>
        <taxon>Bacilli</taxon>
        <taxon>Bacillales</taxon>
        <taxon>Caryophanaceae</taxon>
        <taxon>Ureibacillus</taxon>
    </lineage>
</organism>
<dbReference type="Pfam" id="PF13558">
    <property type="entry name" value="SbcC_Walker_B"/>
    <property type="match status" value="1"/>
</dbReference>
<dbReference type="Gene3D" id="3.40.50.300">
    <property type="entry name" value="P-loop containing nucleotide triphosphate hydrolases"/>
    <property type="match status" value="2"/>
</dbReference>
<dbReference type="GO" id="GO:0006302">
    <property type="term" value="P:double-strand break repair"/>
    <property type="evidence" value="ECO:0007669"/>
    <property type="project" value="InterPro"/>
</dbReference>
<dbReference type="InterPro" id="IPR027417">
    <property type="entry name" value="P-loop_NTPase"/>
</dbReference>
<dbReference type="GO" id="GO:0016887">
    <property type="term" value="F:ATP hydrolysis activity"/>
    <property type="evidence" value="ECO:0007669"/>
    <property type="project" value="InterPro"/>
</dbReference>
<comment type="caution">
    <text evidence="6">The sequence shown here is derived from an EMBL/GenBank/DDBJ whole genome shotgun (WGS) entry which is preliminary data.</text>
</comment>
<name>A0A540V395_9BACL</name>
<dbReference type="EMBL" id="VIGD01000006">
    <property type="protein sequence ID" value="TQE91201.1"/>
    <property type="molecule type" value="Genomic_DNA"/>
</dbReference>
<evidence type="ECO:0000256" key="2">
    <source>
        <dbReference type="ARBA" id="ARBA00011322"/>
    </source>
</evidence>